<evidence type="ECO:0000313" key="2">
    <source>
        <dbReference type="Proteomes" id="UP000034603"/>
    </source>
</evidence>
<name>A0A0G0HLP1_9BACT</name>
<dbReference type="AlphaFoldDB" id="A0A0G0HLP1"/>
<comment type="caution">
    <text evidence="1">The sequence shown here is derived from an EMBL/GenBank/DDBJ whole genome shotgun (WGS) entry which is preliminary data.</text>
</comment>
<accession>A0A0G0HLP1</accession>
<dbReference type="Proteomes" id="UP000034603">
    <property type="component" value="Unassembled WGS sequence"/>
</dbReference>
<proteinExistence type="predicted"/>
<gene>
    <name evidence="1" type="ORF">US62_C0054G0001</name>
</gene>
<organism evidence="1 2">
    <name type="scientific">Candidatus Woesebacteria bacterium GW2011_GWA1_37_8</name>
    <dbReference type="NCBI Taxonomy" id="1618546"/>
    <lineage>
        <taxon>Bacteria</taxon>
        <taxon>Candidatus Woeseibacteriota</taxon>
    </lineage>
</organism>
<evidence type="ECO:0000313" key="1">
    <source>
        <dbReference type="EMBL" id="KKQ43107.1"/>
    </source>
</evidence>
<reference evidence="1 2" key="1">
    <citation type="journal article" date="2015" name="Nature">
        <title>rRNA introns, odd ribosomes, and small enigmatic genomes across a large radiation of phyla.</title>
        <authorList>
            <person name="Brown C.T."/>
            <person name="Hug L.A."/>
            <person name="Thomas B.C."/>
            <person name="Sharon I."/>
            <person name="Castelle C.J."/>
            <person name="Singh A."/>
            <person name="Wilkins M.J."/>
            <person name="Williams K.H."/>
            <person name="Banfield J.F."/>
        </authorList>
    </citation>
    <scope>NUCLEOTIDE SEQUENCE [LARGE SCALE GENOMIC DNA]</scope>
</reference>
<dbReference type="EMBL" id="LBTR01000054">
    <property type="protein sequence ID" value="KKQ43107.1"/>
    <property type="molecule type" value="Genomic_DNA"/>
</dbReference>
<protein>
    <submittedName>
        <fullName evidence="1">Uncharacterized protein</fullName>
    </submittedName>
</protein>
<sequence length="45" mass="4835">MDGAEGLTLNEDGSHLNAAIRSSVQEIVGSEEMSPEERHTILLVV</sequence>